<evidence type="ECO:0000313" key="16">
    <source>
        <dbReference type="EMBL" id="EFA76058.1"/>
    </source>
</evidence>
<comment type="caution">
    <text evidence="16">The sequence shown here is derived from an EMBL/GenBank/DDBJ whole genome shotgun (WGS) entry which is preliminary data.</text>
</comment>
<dbReference type="GO" id="GO:0005886">
    <property type="term" value="C:plasma membrane"/>
    <property type="evidence" value="ECO:0007669"/>
    <property type="project" value="InterPro"/>
</dbReference>
<dbReference type="InParanoid" id="D3BRM6"/>
<feature type="transmembrane region" description="Helical" evidence="13">
    <location>
        <begin position="375"/>
        <end position="400"/>
    </location>
</feature>
<feature type="transmembrane region" description="Helical" evidence="13">
    <location>
        <begin position="605"/>
        <end position="625"/>
    </location>
</feature>
<evidence type="ECO:0000256" key="14">
    <source>
        <dbReference type="SAM" id="SignalP"/>
    </source>
</evidence>
<feature type="chain" id="PRO_5003041524" evidence="14">
    <location>
        <begin position="25"/>
        <end position="758"/>
    </location>
</feature>
<dbReference type="AlphaFoldDB" id="D3BRM6"/>
<feature type="compositionally biased region" description="Low complexity" evidence="12">
    <location>
        <begin position="695"/>
        <end position="709"/>
    </location>
</feature>
<protein>
    <submittedName>
        <fullName evidence="16">G-protein-coupled receptor family 3 protein 12</fullName>
    </submittedName>
</protein>
<sequence>MNKFIYLIYIILLSIFCFTGSVKSVNNNVKIAVVASGVVDDFGFNYMINEGMINMGRILNISKIQLVQNITALQLPALIDDLVAQGCDGIITSSFDMTDATVNASIKYPHVQFLTRGSLKNTNNLSFITYNIGICQYIIGYFAGLVTKTNKIGYIAPGLPLIPNYNANALFVGARMSNPNTTVHTYNVNDWITPDRSTGAANVLYDMGIDIISDNENDQSVLKVSVKRGVYGLGTNGFPQGQIFGQSVGLSFVTNWTSTFVKFGKIVTGATNVTFKDYGDFNTTFLQLSDFPFSVSETIRQKVRDEITRLMKIPRASHPYYCNDFNLQTYPNDTKPGTNCITSGFWFTVNKPYEGMYDYGYYNVPLTEIFLEDSVFYGVLITSCIFIFLSVILIGLVWYFKDSHSIRSASPLFCWVLILGGIITYIGCIVYVIPVKDSSCAARYWLLVVGYALLIGSLVVKNFRIYLIFESTNKSLKVIRITNTHLMPWVGGLVAVFSILMVLFTVSSVGNISAITSFDEPNLLKYQYTVVCKNSEAGNIVLYTVLAVFGVMLICGIFVSWKIRTVDIDEFNESKPIANTLYAVLLSAFIVAVLLVSPQTKNSESTIICAAAIFITTASLLILFVPKFWRIHIYGAASSEMFTRNNMSAIASSRNSNKNSSKQYSGTSSRGGGFSGSLDEEEMASKSVANPQQHSPNTSNSNLNNNNNNQIAGNPEEQHSSIHAQFDSDEDHINQSTHKRQKELFVLITYKQQTPHHT</sequence>
<dbReference type="FunCoup" id="D3BRM6">
    <property type="interactions" value="14"/>
</dbReference>
<keyword evidence="5 14" id="KW-0732">Signal</keyword>
<dbReference type="GeneID" id="31366106"/>
<dbReference type="OMA" id="SHPYYCN"/>
<dbReference type="InterPro" id="IPR051530">
    <property type="entry name" value="mGluR/GABA-B-like"/>
</dbReference>
<evidence type="ECO:0000256" key="4">
    <source>
        <dbReference type="ARBA" id="ARBA00022692"/>
    </source>
</evidence>
<dbReference type="InterPro" id="IPR017978">
    <property type="entry name" value="GPCR_3_C"/>
</dbReference>
<evidence type="ECO:0000313" key="17">
    <source>
        <dbReference type="Proteomes" id="UP000001396"/>
    </source>
</evidence>
<evidence type="ECO:0000256" key="11">
    <source>
        <dbReference type="ARBA" id="ARBA00023224"/>
    </source>
</evidence>
<proteinExistence type="inferred from homology"/>
<keyword evidence="10" id="KW-0325">Glycoprotein</keyword>
<dbReference type="EMBL" id="ADBJ01000050">
    <property type="protein sequence ID" value="EFA76058.1"/>
    <property type="molecule type" value="Genomic_DNA"/>
</dbReference>
<dbReference type="Pfam" id="PF00003">
    <property type="entry name" value="7tm_3"/>
    <property type="match status" value="1"/>
</dbReference>
<accession>D3BRM6</accession>
<dbReference type="Pfam" id="PF02608">
    <property type="entry name" value="Bmp"/>
    <property type="match status" value="1"/>
</dbReference>
<evidence type="ECO:0000256" key="6">
    <source>
        <dbReference type="ARBA" id="ARBA00022989"/>
    </source>
</evidence>
<evidence type="ECO:0000256" key="1">
    <source>
        <dbReference type="ARBA" id="ARBA00004141"/>
    </source>
</evidence>
<dbReference type="PANTHER" id="PTHR46924">
    <property type="entry name" value="METABOTROPIC GLUTAMATE RECEPTOR-LIKE PROTEIN C-RELATED-RELATED"/>
    <property type="match status" value="1"/>
</dbReference>
<dbReference type="Gene3D" id="3.40.50.2300">
    <property type="match status" value="2"/>
</dbReference>
<evidence type="ECO:0000256" key="3">
    <source>
        <dbReference type="ARBA" id="ARBA00010620"/>
    </source>
</evidence>
<feature type="domain" description="G-protein coupled receptors family 3 profile" evidence="15">
    <location>
        <begin position="380"/>
        <end position="631"/>
    </location>
</feature>
<comment type="similarity">
    <text evidence="3">In the N-terminal section; belongs to the BMP lipoprotein family.</text>
</comment>
<evidence type="ECO:0000256" key="8">
    <source>
        <dbReference type="ARBA" id="ARBA00023136"/>
    </source>
</evidence>
<comment type="subcellular location">
    <subcellularLocation>
        <location evidence="1">Membrane</location>
        <topology evidence="1">Multi-pass membrane protein</topology>
    </subcellularLocation>
</comment>
<keyword evidence="8 13" id="KW-0472">Membrane</keyword>
<dbReference type="PROSITE" id="PS50259">
    <property type="entry name" value="G_PROTEIN_RECEP_F3_4"/>
    <property type="match status" value="1"/>
</dbReference>
<dbReference type="GO" id="GO:0004930">
    <property type="term" value="F:G protein-coupled receptor activity"/>
    <property type="evidence" value="ECO:0007669"/>
    <property type="project" value="UniProtKB-KW"/>
</dbReference>
<feature type="signal peptide" evidence="14">
    <location>
        <begin position="1"/>
        <end position="24"/>
    </location>
</feature>
<evidence type="ECO:0000259" key="15">
    <source>
        <dbReference type="PROSITE" id="PS50259"/>
    </source>
</evidence>
<keyword evidence="11" id="KW-0807">Transducer</keyword>
<feature type="transmembrane region" description="Helical" evidence="13">
    <location>
        <begin position="540"/>
        <end position="561"/>
    </location>
</feature>
<evidence type="ECO:0000256" key="5">
    <source>
        <dbReference type="ARBA" id="ARBA00022729"/>
    </source>
</evidence>
<evidence type="ECO:0000256" key="10">
    <source>
        <dbReference type="ARBA" id="ARBA00023180"/>
    </source>
</evidence>
<evidence type="ECO:0000256" key="13">
    <source>
        <dbReference type="SAM" id="Phobius"/>
    </source>
</evidence>
<feature type="region of interest" description="Disordered" evidence="12">
    <location>
        <begin position="652"/>
        <end position="720"/>
    </location>
</feature>
<dbReference type="STRING" id="670386.D3BRM6"/>
<evidence type="ECO:0000256" key="9">
    <source>
        <dbReference type="ARBA" id="ARBA00023170"/>
    </source>
</evidence>
<gene>
    <name evidence="16" type="primary">grlM</name>
    <name evidence="16" type="ORF">PPL_10637</name>
</gene>
<feature type="transmembrane region" description="Helical" evidence="13">
    <location>
        <begin position="412"/>
        <end position="433"/>
    </location>
</feature>
<keyword evidence="9 16" id="KW-0675">Receptor</keyword>
<comment type="similarity">
    <text evidence="2">In the C-terminal section; belongs to the G-protein coupled receptor 3 family. GABA-B receptor subfamily.</text>
</comment>
<feature type="compositionally biased region" description="Low complexity" evidence="12">
    <location>
        <begin position="652"/>
        <end position="668"/>
    </location>
</feature>
<feature type="transmembrane region" description="Helical" evidence="13">
    <location>
        <begin position="490"/>
        <end position="515"/>
    </location>
</feature>
<feature type="transmembrane region" description="Helical" evidence="13">
    <location>
        <begin position="581"/>
        <end position="599"/>
    </location>
</feature>
<organism evidence="16 17">
    <name type="scientific">Heterostelium pallidum (strain ATCC 26659 / Pp 5 / PN500)</name>
    <name type="common">Cellular slime mold</name>
    <name type="synonym">Polysphondylium pallidum</name>
    <dbReference type="NCBI Taxonomy" id="670386"/>
    <lineage>
        <taxon>Eukaryota</taxon>
        <taxon>Amoebozoa</taxon>
        <taxon>Evosea</taxon>
        <taxon>Eumycetozoa</taxon>
        <taxon>Dictyostelia</taxon>
        <taxon>Acytosteliales</taxon>
        <taxon>Acytosteliaceae</taxon>
        <taxon>Heterostelium</taxon>
    </lineage>
</organism>
<dbReference type="Proteomes" id="UP000001396">
    <property type="component" value="Unassembled WGS sequence"/>
</dbReference>
<dbReference type="CDD" id="cd15047">
    <property type="entry name" value="7tmC_GABA-B-like"/>
    <property type="match status" value="1"/>
</dbReference>
<keyword evidence="4 13" id="KW-0812">Transmembrane</keyword>
<dbReference type="InterPro" id="IPR003760">
    <property type="entry name" value="PnrA-like"/>
</dbReference>
<reference evidence="16 17" key="1">
    <citation type="journal article" date="2011" name="Genome Res.">
        <title>Phylogeny-wide analysis of social amoeba genomes highlights ancient origins for complex intercellular communication.</title>
        <authorList>
            <person name="Heidel A.J."/>
            <person name="Lawal H.M."/>
            <person name="Felder M."/>
            <person name="Schilde C."/>
            <person name="Helps N.R."/>
            <person name="Tunggal B."/>
            <person name="Rivero F."/>
            <person name="John U."/>
            <person name="Schleicher M."/>
            <person name="Eichinger L."/>
            <person name="Platzer M."/>
            <person name="Noegel A.A."/>
            <person name="Schaap P."/>
            <person name="Gloeckner G."/>
        </authorList>
    </citation>
    <scope>NUCLEOTIDE SEQUENCE [LARGE SCALE GENOMIC DNA]</scope>
    <source>
        <strain evidence="17">ATCC 26659 / Pp 5 / PN500</strain>
    </source>
</reference>
<evidence type="ECO:0000256" key="2">
    <source>
        <dbReference type="ARBA" id="ARBA00005414"/>
    </source>
</evidence>
<keyword evidence="17" id="KW-1185">Reference proteome</keyword>
<evidence type="ECO:0000256" key="12">
    <source>
        <dbReference type="SAM" id="MobiDB-lite"/>
    </source>
</evidence>
<feature type="transmembrane region" description="Helical" evidence="13">
    <location>
        <begin position="445"/>
        <end position="469"/>
    </location>
</feature>
<keyword evidence="7" id="KW-0297">G-protein coupled receptor</keyword>
<keyword evidence="6 13" id="KW-1133">Transmembrane helix</keyword>
<name>D3BRM6_HETP5</name>
<evidence type="ECO:0000256" key="7">
    <source>
        <dbReference type="ARBA" id="ARBA00023040"/>
    </source>
</evidence>
<dbReference type="RefSeq" id="XP_020428192.1">
    <property type="nucleotide sequence ID" value="XM_020581405.1"/>
</dbReference>